<dbReference type="EMBL" id="JABEVY010000050">
    <property type="protein sequence ID" value="KAF5252873.1"/>
    <property type="molecule type" value="Genomic_DNA"/>
</dbReference>
<accession>A0A8H5EAB2</accession>
<reference evidence="3 4" key="1">
    <citation type="journal article" date="2020" name="BMC Genomics">
        <title>Correction to: Identification and distribution of gene clusters required for synthesis of sphingolipid metabolism inhibitors in diverse species of the filamentous fungus Fusarium.</title>
        <authorList>
            <person name="Kim H.S."/>
            <person name="Lohmar J.M."/>
            <person name="Busman M."/>
            <person name="Brown D.W."/>
            <person name="Naumann T.A."/>
            <person name="Divon H.H."/>
            <person name="Lysoe E."/>
            <person name="Uhlig S."/>
            <person name="Proctor R.H."/>
        </authorList>
    </citation>
    <scope>NUCLEOTIDE SEQUENCE [LARGE SCALE GENOMIC DNA]</scope>
    <source>
        <strain evidence="3 4">NRRL 25214</strain>
    </source>
</reference>
<evidence type="ECO:0000259" key="2">
    <source>
        <dbReference type="Pfam" id="PF14856"/>
    </source>
</evidence>
<dbReference type="InterPro" id="IPR029226">
    <property type="entry name" value="Ecp2-like"/>
</dbReference>
<dbReference type="AlphaFoldDB" id="A0A8H5EAB2"/>
<feature type="compositionally biased region" description="Basic and acidic residues" evidence="1">
    <location>
        <begin position="1"/>
        <end position="11"/>
    </location>
</feature>
<evidence type="ECO:0000313" key="4">
    <source>
        <dbReference type="Proteomes" id="UP000573603"/>
    </source>
</evidence>
<feature type="region of interest" description="Disordered" evidence="1">
    <location>
        <begin position="1"/>
        <end position="26"/>
    </location>
</feature>
<proteinExistence type="predicted"/>
<gene>
    <name evidence="3" type="ORF">FANTH_2197</name>
</gene>
<evidence type="ECO:0000313" key="3">
    <source>
        <dbReference type="EMBL" id="KAF5252873.1"/>
    </source>
</evidence>
<evidence type="ECO:0000256" key="1">
    <source>
        <dbReference type="SAM" id="MobiDB-lite"/>
    </source>
</evidence>
<comment type="caution">
    <text evidence="3">The sequence shown here is derived from an EMBL/GenBank/DDBJ whole genome shotgun (WGS) entry which is preliminary data.</text>
</comment>
<feature type="domain" description="Ecp2 effector protein-like" evidence="2">
    <location>
        <begin position="14"/>
        <end position="119"/>
    </location>
</feature>
<dbReference type="Proteomes" id="UP000573603">
    <property type="component" value="Unassembled WGS sequence"/>
</dbReference>
<organism evidence="3 4">
    <name type="scientific">Fusarium anthophilum</name>
    <dbReference type="NCBI Taxonomy" id="48485"/>
    <lineage>
        <taxon>Eukaryota</taxon>
        <taxon>Fungi</taxon>
        <taxon>Dikarya</taxon>
        <taxon>Ascomycota</taxon>
        <taxon>Pezizomycotina</taxon>
        <taxon>Sordariomycetes</taxon>
        <taxon>Hypocreomycetidae</taxon>
        <taxon>Hypocreales</taxon>
        <taxon>Nectriaceae</taxon>
        <taxon>Fusarium</taxon>
        <taxon>Fusarium fujikuroi species complex</taxon>
    </lineage>
</organism>
<dbReference type="Pfam" id="PF14856">
    <property type="entry name" value="Hce2"/>
    <property type="match status" value="1"/>
</dbReference>
<feature type="region of interest" description="Disordered" evidence="1">
    <location>
        <begin position="142"/>
        <end position="169"/>
    </location>
</feature>
<protein>
    <recommendedName>
        <fullName evidence="2">Ecp2 effector protein-like domain-containing protein</fullName>
    </recommendedName>
</protein>
<keyword evidence="4" id="KW-1185">Reference proteome</keyword>
<name>A0A8H5EAB2_9HYPO</name>
<sequence length="228" mass="25368">MPNRFEFDSHTDSCAGSSFKKRTNNRSPFADGPDALIEWTYKNKVGWRIGATDAYYSSEILIGGSNTGANMTFSVRKEPGRVVILGTKDIGDADGGAYHKFKKTIKGVARMAGKGQMKCWNGGGDYKNMLHWEIDRRDRDIETKTESQEQLSPELTSKEKQHQEPQFQGPRHRLIYLPSPITPIAPVTVTVPVAPRPVYPSGLSTTSTNSYFHYATPSWKPHSANGTD</sequence>